<evidence type="ECO:0000313" key="3">
    <source>
        <dbReference type="EMBL" id="KAA0194972.1"/>
    </source>
</evidence>
<proteinExistence type="predicted"/>
<dbReference type="SUPFAM" id="SSF88713">
    <property type="entry name" value="Glycoside hydrolase/deacetylase"/>
    <property type="match status" value="1"/>
</dbReference>
<reference evidence="3" key="1">
    <citation type="submission" date="2014-08" db="EMBL/GenBank/DDBJ databases">
        <authorList>
            <person name="Murali S."/>
            <person name="Richards S."/>
            <person name="Bandaranaike D."/>
            <person name="Bellair M."/>
            <person name="Blankenburg K."/>
            <person name="Chao H."/>
            <person name="Dinh H."/>
            <person name="Doddapaneni H."/>
            <person name="Dugan-Rocha S."/>
            <person name="Elkadiri S."/>
            <person name="Gnanaolivu R."/>
            <person name="Hughes D."/>
            <person name="Lee S."/>
            <person name="Li M."/>
            <person name="Ming W."/>
            <person name="Munidasa M."/>
            <person name="Muniz J."/>
            <person name="Nguyen L."/>
            <person name="Osuji N."/>
            <person name="Pu L.-L."/>
            <person name="Puazo M."/>
            <person name="Skinner E."/>
            <person name="Qu C."/>
            <person name="Quiroz J."/>
            <person name="Raj R."/>
            <person name="Weissenberger G."/>
            <person name="Xin Y."/>
            <person name="Zou X."/>
            <person name="Han Y."/>
            <person name="Worley K."/>
            <person name="Muzny D."/>
            <person name="Gibbs R."/>
        </authorList>
    </citation>
    <scope>NUCLEOTIDE SEQUENCE</scope>
    <source>
        <strain evidence="3">HAZT.00-mixed</strain>
        <tissue evidence="3">Whole organism</tissue>
    </source>
</reference>
<accession>A0A6A0H0B3</accession>
<dbReference type="InterPro" id="IPR002509">
    <property type="entry name" value="NODB_dom"/>
</dbReference>
<dbReference type="Pfam" id="PF01522">
    <property type="entry name" value="Polysacc_deac_1"/>
    <property type="match status" value="1"/>
</dbReference>
<dbReference type="OrthoDB" id="504708at2759"/>
<organism evidence="3">
    <name type="scientific">Hyalella azteca</name>
    <name type="common">Amphipod</name>
    <dbReference type="NCBI Taxonomy" id="294128"/>
    <lineage>
        <taxon>Eukaryota</taxon>
        <taxon>Metazoa</taxon>
        <taxon>Ecdysozoa</taxon>
        <taxon>Arthropoda</taxon>
        <taxon>Crustacea</taxon>
        <taxon>Multicrustacea</taxon>
        <taxon>Malacostraca</taxon>
        <taxon>Eumalacostraca</taxon>
        <taxon>Peracarida</taxon>
        <taxon>Amphipoda</taxon>
        <taxon>Senticaudata</taxon>
        <taxon>Talitrida</taxon>
        <taxon>Talitroidea</taxon>
        <taxon>Hyalellidae</taxon>
        <taxon>Hyalella</taxon>
    </lineage>
</organism>
<sequence>MLREAVAAAALLLLSAAVFNKVGPVQGEAPACNQTELPCNNATCRCSSTDVPGGFELKNTPQFVVLSFDDAVTVSNFPFYEKLSKNVNPNGCEIKMTFFVCHESLDYTLVHKLYRMGHEISTHSVSHKSDVVNYWRNMTKEMWTNEITDMKTMLINYGKIPADEIVGFRVPFLEVGGNLMYEVLLENGFKYDCSWPSLKYTPWYTEFGGEPLGTLWPYTLDYMSIQDQTVGTKPTDSFPNMWVNPMTDMQDNRGVECPMLDQCVSAEDELETSAEAVLDLLRRNFNTHFYGDRAPFGLYTHHSWFLTDTLNNVTVRHDGFQMFLDYLKSFPQVYIVNVHQLIQWVQNPVDVANIAEFGPLQCGNMLPDMCAEADNINCVYNESLPIDQSQVYMKICEGPCPAAYPWTGNPDGVKGMANFTPEKIRKI</sequence>
<reference evidence="3" key="3">
    <citation type="submission" date="2019-06" db="EMBL/GenBank/DDBJ databases">
        <authorList>
            <person name="Poynton C."/>
            <person name="Hasenbein S."/>
            <person name="Benoit J.B."/>
            <person name="Sepulveda M.S."/>
            <person name="Poelchau M.F."/>
            <person name="Murali S.C."/>
            <person name="Chen S."/>
            <person name="Glastad K.M."/>
            <person name="Werren J.H."/>
            <person name="Vineis J.H."/>
            <person name="Bowen J.L."/>
            <person name="Friedrich M."/>
            <person name="Jones J."/>
            <person name="Robertson H.M."/>
            <person name="Feyereisen R."/>
            <person name="Mechler-Hickson A."/>
            <person name="Mathers N."/>
            <person name="Lee C.E."/>
            <person name="Colbourne J.K."/>
            <person name="Biales A."/>
            <person name="Johnston J.S."/>
            <person name="Wellborn G.A."/>
            <person name="Rosendale A.J."/>
            <person name="Cridge A.G."/>
            <person name="Munoz-Torres M.C."/>
            <person name="Bain P.A."/>
            <person name="Manny A.R."/>
            <person name="Major K.M."/>
            <person name="Lambert F.N."/>
            <person name="Vulpe C.D."/>
            <person name="Tuck P."/>
            <person name="Blalock B.J."/>
            <person name="Lin Y.-Y."/>
            <person name="Smith M.E."/>
            <person name="Ochoa-Acuna H."/>
            <person name="Chen M.-J.M."/>
            <person name="Childers C.P."/>
            <person name="Qu J."/>
            <person name="Dugan S."/>
            <person name="Lee S.L."/>
            <person name="Chao H."/>
            <person name="Dinh H."/>
            <person name="Han Y."/>
            <person name="Doddapaneni H."/>
            <person name="Worley K.C."/>
            <person name="Muzny D.M."/>
            <person name="Gibbs R.A."/>
            <person name="Richards S."/>
        </authorList>
    </citation>
    <scope>NUCLEOTIDE SEQUENCE</scope>
    <source>
        <strain evidence="3">HAZT.00-mixed</strain>
        <tissue evidence="3">Whole organism</tissue>
    </source>
</reference>
<gene>
    <name evidence="5" type="primary">LOC108676591</name>
    <name evidence="3" type="ORF">HAZT_HAZT001715</name>
</gene>
<dbReference type="Proteomes" id="UP000711488">
    <property type="component" value="Unassembled WGS sequence"/>
</dbReference>
<dbReference type="KEGG" id="hazt:108676591"/>
<dbReference type="GO" id="GO:0005975">
    <property type="term" value="P:carbohydrate metabolic process"/>
    <property type="evidence" value="ECO:0007669"/>
    <property type="project" value="InterPro"/>
</dbReference>
<evidence type="ECO:0000256" key="1">
    <source>
        <dbReference type="SAM" id="SignalP"/>
    </source>
</evidence>
<feature type="signal peptide" evidence="1">
    <location>
        <begin position="1"/>
        <end position="27"/>
    </location>
</feature>
<reference evidence="3" key="2">
    <citation type="journal article" date="2018" name="Environ. Sci. Technol.">
        <title>The Toxicogenome of Hyalella azteca: A Model for Sediment Ecotoxicology and Evolutionary Toxicology.</title>
        <authorList>
            <person name="Poynton H.C."/>
            <person name="Hasenbein S."/>
            <person name="Benoit J.B."/>
            <person name="Sepulveda M.S."/>
            <person name="Poelchau M.F."/>
            <person name="Hughes D.S.T."/>
            <person name="Murali S.C."/>
            <person name="Chen S."/>
            <person name="Glastad K.M."/>
            <person name="Goodisman M.A.D."/>
            <person name="Werren J.H."/>
            <person name="Vineis J.H."/>
            <person name="Bowen J.L."/>
            <person name="Friedrich M."/>
            <person name="Jones J."/>
            <person name="Robertson H.M."/>
            <person name="Feyereisen R."/>
            <person name="Mechler-Hickson A."/>
            <person name="Mathers N."/>
            <person name="Lee C.E."/>
            <person name="Colbourne J.K."/>
            <person name="Biales A."/>
            <person name="Johnston J.S."/>
            <person name="Wellborn G.A."/>
            <person name="Rosendale A.J."/>
            <person name="Cridge A.G."/>
            <person name="Munoz-Torres M.C."/>
            <person name="Bain P.A."/>
            <person name="Manny A.R."/>
            <person name="Major K.M."/>
            <person name="Lambert F.N."/>
            <person name="Vulpe C.D."/>
            <person name="Tuck P."/>
            <person name="Blalock B.J."/>
            <person name="Lin Y.Y."/>
            <person name="Smith M.E."/>
            <person name="Ochoa-Acuna H."/>
            <person name="Chen M.M."/>
            <person name="Childers C.P."/>
            <person name="Qu J."/>
            <person name="Dugan S."/>
            <person name="Lee S.L."/>
            <person name="Chao H."/>
            <person name="Dinh H."/>
            <person name="Han Y."/>
            <person name="Doddapaneni H."/>
            <person name="Worley K.C."/>
            <person name="Muzny D.M."/>
            <person name="Gibbs R.A."/>
            <person name="Richards S."/>
        </authorList>
    </citation>
    <scope>NUCLEOTIDE SEQUENCE</scope>
    <source>
        <strain evidence="3">HAZT.00-mixed</strain>
        <tissue evidence="3">Whole organism</tissue>
    </source>
</reference>
<evidence type="ECO:0000313" key="5">
    <source>
        <dbReference type="RefSeq" id="XP_018020180.1"/>
    </source>
</evidence>
<evidence type="ECO:0000259" key="2">
    <source>
        <dbReference type="Pfam" id="PF01522"/>
    </source>
</evidence>
<dbReference type="PANTHER" id="PTHR45985">
    <property type="match status" value="1"/>
</dbReference>
<dbReference type="GO" id="GO:0016810">
    <property type="term" value="F:hydrolase activity, acting on carbon-nitrogen (but not peptide) bonds"/>
    <property type="evidence" value="ECO:0007669"/>
    <property type="project" value="InterPro"/>
</dbReference>
<name>A0A6A0H0B3_HYAAZ</name>
<keyword evidence="4" id="KW-1185">Reference proteome</keyword>
<feature type="domain" description="NodB homology" evidence="2">
    <location>
        <begin position="59"/>
        <end position="177"/>
    </location>
</feature>
<feature type="chain" id="PRO_5044628557" evidence="1">
    <location>
        <begin position="28"/>
        <end position="427"/>
    </location>
</feature>
<evidence type="ECO:0000313" key="4">
    <source>
        <dbReference type="Proteomes" id="UP000694843"/>
    </source>
</evidence>
<dbReference type="GeneID" id="108676591"/>
<dbReference type="EMBL" id="JQDR03009938">
    <property type="protein sequence ID" value="KAA0194972.1"/>
    <property type="molecule type" value="Genomic_DNA"/>
</dbReference>
<dbReference type="OMA" id="HPTSANE"/>
<keyword evidence="1" id="KW-0732">Signal</keyword>
<protein>
    <submittedName>
        <fullName evidence="5">Chitin deacetylase 7</fullName>
    </submittedName>
</protein>
<dbReference type="InterPro" id="IPR011330">
    <property type="entry name" value="Glyco_hydro/deAcase_b/a-brl"/>
</dbReference>
<dbReference type="AlphaFoldDB" id="A0A6A0H0B3"/>
<dbReference type="RefSeq" id="XP_018020180.1">
    <property type="nucleotide sequence ID" value="XM_018164691.2"/>
</dbReference>
<dbReference type="PANTHER" id="PTHR45985:SF3">
    <property type="entry name" value="CHITIN DEACETYLASE-LIKE 4"/>
    <property type="match status" value="1"/>
</dbReference>
<dbReference type="Proteomes" id="UP000694843">
    <property type="component" value="Unplaced"/>
</dbReference>
<dbReference type="InterPro" id="IPR052740">
    <property type="entry name" value="CE4"/>
</dbReference>
<reference evidence="5" key="4">
    <citation type="submission" date="2025-04" db="UniProtKB">
        <authorList>
            <consortium name="RefSeq"/>
        </authorList>
    </citation>
    <scope>IDENTIFICATION</scope>
    <source>
        <tissue evidence="5">Whole organism</tissue>
    </source>
</reference>
<dbReference type="Gene3D" id="3.20.20.370">
    <property type="entry name" value="Glycoside hydrolase/deacetylase"/>
    <property type="match status" value="1"/>
</dbReference>